<dbReference type="Proteomes" id="UP000274131">
    <property type="component" value="Unassembled WGS sequence"/>
</dbReference>
<name>A0A0N4V665_ENTVE</name>
<evidence type="ECO:0000256" key="1">
    <source>
        <dbReference type="SAM" id="MobiDB-lite"/>
    </source>
</evidence>
<organism evidence="4">
    <name type="scientific">Enterobius vermicularis</name>
    <name type="common">Human pinworm</name>
    <dbReference type="NCBI Taxonomy" id="51028"/>
    <lineage>
        <taxon>Eukaryota</taxon>
        <taxon>Metazoa</taxon>
        <taxon>Ecdysozoa</taxon>
        <taxon>Nematoda</taxon>
        <taxon>Chromadorea</taxon>
        <taxon>Rhabditida</taxon>
        <taxon>Spirurina</taxon>
        <taxon>Oxyuridomorpha</taxon>
        <taxon>Oxyuroidea</taxon>
        <taxon>Oxyuridae</taxon>
        <taxon>Enterobius</taxon>
    </lineage>
</organism>
<dbReference type="STRING" id="51028.A0A0N4V665"/>
<keyword evidence="3" id="KW-1185">Reference proteome</keyword>
<protein>
    <submittedName>
        <fullName evidence="4">DUF4604 domain-containing protein</fullName>
    </submittedName>
</protein>
<feature type="compositionally biased region" description="Basic and acidic residues" evidence="1">
    <location>
        <begin position="10"/>
        <end position="22"/>
    </location>
</feature>
<gene>
    <name evidence="2" type="ORF">EVEC_LOCUS5350</name>
</gene>
<sequence>MGKSSHHSRHDSEGRNEKDKSRSPRFSKISKERLSSKNHHSSRKARSRSPRSPVDRCAIRILFYHAFFVVMPQLTKDGGKIFVEDGMEFVHKAPQHIGDKKREEDLKEKLEVFSFVGLVMKQKRKIYDKVLKVKGLADSDSDDEISAADWVTKTREAEQRKKTAEESSRRIVKKEVKEEREEAG</sequence>
<evidence type="ECO:0000313" key="4">
    <source>
        <dbReference type="WBParaSite" id="EVEC_0000573901-mRNA-1"/>
    </source>
</evidence>
<evidence type="ECO:0000313" key="3">
    <source>
        <dbReference type="Proteomes" id="UP000274131"/>
    </source>
</evidence>
<proteinExistence type="predicted"/>
<evidence type="ECO:0000313" key="2">
    <source>
        <dbReference type="EMBL" id="VDD90599.1"/>
    </source>
</evidence>
<feature type="region of interest" description="Disordered" evidence="1">
    <location>
        <begin position="1"/>
        <end position="51"/>
    </location>
</feature>
<feature type="region of interest" description="Disordered" evidence="1">
    <location>
        <begin position="156"/>
        <end position="184"/>
    </location>
</feature>
<dbReference type="EMBL" id="UXUI01008137">
    <property type="protein sequence ID" value="VDD90599.1"/>
    <property type="molecule type" value="Genomic_DNA"/>
</dbReference>
<dbReference type="WBParaSite" id="EVEC_0000573901-mRNA-1">
    <property type="protein sequence ID" value="EVEC_0000573901-mRNA-1"/>
    <property type="gene ID" value="EVEC_0000573901"/>
</dbReference>
<reference evidence="2 3" key="2">
    <citation type="submission" date="2018-10" db="EMBL/GenBank/DDBJ databases">
        <authorList>
            <consortium name="Pathogen Informatics"/>
        </authorList>
    </citation>
    <scope>NUCLEOTIDE SEQUENCE [LARGE SCALE GENOMIC DNA]</scope>
</reference>
<feature type="compositionally biased region" description="Basic residues" evidence="1">
    <location>
        <begin position="36"/>
        <end position="49"/>
    </location>
</feature>
<dbReference type="AlphaFoldDB" id="A0A0N4V665"/>
<accession>A0A0N4V665</accession>
<reference evidence="4" key="1">
    <citation type="submission" date="2017-02" db="UniProtKB">
        <authorList>
            <consortium name="WormBaseParasite"/>
        </authorList>
    </citation>
    <scope>IDENTIFICATION</scope>
</reference>